<feature type="transmembrane region" description="Helical" evidence="9">
    <location>
        <begin position="337"/>
        <end position="363"/>
    </location>
</feature>
<reference evidence="11" key="1">
    <citation type="submission" date="2020-04" db="EMBL/GenBank/DDBJ databases">
        <title>Genome Assembly and Annotation of Botryosphaeria dothidea sdau 11-99, a Latent Pathogen of Apple Fruit Ring Rot in China.</title>
        <authorList>
            <person name="Yu C."/>
            <person name="Diao Y."/>
            <person name="Lu Q."/>
            <person name="Zhao J."/>
            <person name="Cui S."/>
            <person name="Peng C."/>
            <person name="He B."/>
            <person name="Liu H."/>
        </authorList>
    </citation>
    <scope>NUCLEOTIDE SEQUENCE [LARGE SCALE GENOMIC DNA]</scope>
    <source>
        <strain evidence="11">Sdau11-99</strain>
    </source>
</reference>
<dbReference type="GO" id="GO:0016020">
    <property type="term" value="C:membrane"/>
    <property type="evidence" value="ECO:0007669"/>
    <property type="project" value="UniProtKB-SubCell"/>
</dbReference>
<keyword evidence="4 9" id="KW-0812">Transmembrane</keyword>
<feature type="transmembrane region" description="Helical" evidence="9">
    <location>
        <begin position="294"/>
        <end position="316"/>
    </location>
</feature>
<dbReference type="AlphaFoldDB" id="A0A8H4NBL2"/>
<feature type="region of interest" description="Disordered" evidence="8">
    <location>
        <begin position="1"/>
        <end position="231"/>
    </location>
</feature>
<dbReference type="EMBL" id="WWBZ02000001">
    <property type="protein sequence ID" value="KAF4313031.1"/>
    <property type="molecule type" value="Genomic_DNA"/>
</dbReference>
<gene>
    <name evidence="11" type="ORF">GTA08_BOTSDO00863</name>
</gene>
<keyword evidence="12" id="KW-1185">Reference proteome</keyword>
<dbReference type="PANTHER" id="PTHR22950:SF458">
    <property type="entry name" value="SODIUM-COUPLED NEUTRAL AMINO ACID TRANSPORTER 11-RELATED"/>
    <property type="match status" value="1"/>
</dbReference>
<evidence type="ECO:0000256" key="1">
    <source>
        <dbReference type="ARBA" id="ARBA00004141"/>
    </source>
</evidence>
<dbReference type="OrthoDB" id="28208at2759"/>
<accession>A0A8H4NBL2</accession>
<evidence type="ECO:0000256" key="2">
    <source>
        <dbReference type="ARBA" id="ARBA00008066"/>
    </source>
</evidence>
<evidence type="ECO:0000256" key="5">
    <source>
        <dbReference type="ARBA" id="ARBA00022970"/>
    </source>
</evidence>
<feature type="transmembrane region" description="Helical" evidence="9">
    <location>
        <begin position="455"/>
        <end position="480"/>
    </location>
</feature>
<dbReference type="Pfam" id="PF01490">
    <property type="entry name" value="Aa_trans"/>
    <property type="match status" value="1"/>
</dbReference>
<evidence type="ECO:0000256" key="4">
    <source>
        <dbReference type="ARBA" id="ARBA00022692"/>
    </source>
</evidence>
<comment type="similarity">
    <text evidence="2">Belongs to the amino acid/polyamine transporter 2 family.</text>
</comment>
<dbReference type="GO" id="GO:0005783">
    <property type="term" value="C:endoplasmic reticulum"/>
    <property type="evidence" value="ECO:0007669"/>
    <property type="project" value="TreeGrafter"/>
</dbReference>
<feature type="transmembrane region" description="Helical" evidence="9">
    <location>
        <begin position="383"/>
        <end position="404"/>
    </location>
</feature>
<evidence type="ECO:0000256" key="3">
    <source>
        <dbReference type="ARBA" id="ARBA00022448"/>
    </source>
</evidence>
<keyword evidence="3" id="KW-0813">Transport</keyword>
<feature type="compositionally biased region" description="Acidic residues" evidence="8">
    <location>
        <begin position="184"/>
        <end position="203"/>
    </location>
</feature>
<sequence>MPRSDANDADEVLGLLGNAEHQELELEQQPQHRNGPPQLPSAFVHRHAAHLGITTQSPYDSPFTSSPESGSPVSGSPSSTPVPPPTSAPRSASASPASGASPSPALGTNGKPALPRRQSSFAQPRPDGTPRTPNRVRFDEEAELIPLEEHYRSSESTRPSGENGANGGAPRQHPYATRMPLAGDSDEDGEDGDDRAWADEEDFLSNGAAGGRGRGRRGGGRRNGRGREQRLPLLTDIEAPSVTVANSDVGFSPEDLLESARPKSGLRSAFMNMANSIIGAGIIGQPYAFKQAGLLTGIILLLVLTITVDWTIRLIVVNSKLSGANSFQATVQHCFGNSGLIAISVAQWAFAFGGMIAFCIIVGDTIPHVFEALFPSLPDTPFLWLLTDRRAVIVFFILGISYPLSLYRDIAKLAKASTLALISMLIILITVLTQGPTVPQNMKGKISGSLIINDGVFQAVGVISFAFVCHHNSLLIYGSLKKPTLDRFAKVTHFSTTISMVACMLMALAGYLTFGDMTQGNVLNNFPTNNIMVNIARLCFGLNMLSTLPLEAFVCREVMENYYFPGDSWDPSRHLIFTTTLVTSAMGLSLMTCDLGAVFELIGATSACALAYILPPLCFLKLSKKKSGRTERICAMVCVVFGCCVLGVSLVQAATKMMKAEGG</sequence>
<dbReference type="InterPro" id="IPR013057">
    <property type="entry name" value="AA_transpt_TM"/>
</dbReference>
<dbReference type="Proteomes" id="UP000572817">
    <property type="component" value="Unassembled WGS sequence"/>
</dbReference>
<evidence type="ECO:0000259" key="10">
    <source>
        <dbReference type="Pfam" id="PF01490"/>
    </source>
</evidence>
<feature type="compositionally biased region" description="Basic residues" evidence="8">
    <location>
        <begin position="213"/>
        <end position="224"/>
    </location>
</feature>
<evidence type="ECO:0000313" key="11">
    <source>
        <dbReference type="EMBL" id="KAF4313031.1"/>
    </source>
</evidence>
<feature type="transmembrane region" description="Helical" evidence="9">
    <location>
        <begin position="492"/>
        <end position="514"/>
    </location>
</feature>
<keyword evidence="6 9" id="KW-1133">Transmembrane helix</keyword>
<dbReference type="PANTHER" id="PTHR22950">
    <property type="entry name" value="AMINO ACID TRANSPORTER"/>
    <property type="match status" value="1"/>
</dbReference>
<evidence type="ECO:0000313" key="12">
    <source>
        <dbReference type="Proteomes" id="UP000572817"/>
    </source>
</evidence>
<protein>
    <submittedName>
        <fullName evidence="11">Amino acid transporter</fullName>
    </submittedName>
</protein>
<evidence type="ECO:0000256" key="8">
    <source>
        <dbReference type="SAM" id="MobiDB-lite"/>
    </source>
</evidence>
<proteinExistence type="inferred from homology"/>
<dbReference type="GO" id="GO:0015179">
    <property type="term" value="F:L-amino acid transmembrane transporter activity"/>
    <property type="evidence" value="ECO:0007669"/>
    <property type="project" value="TreeGrafter"/>
</dbReference>
<organism evidence="11 12">
    <name type="scientific">Botryosphaeria dothidea</name>
    <dbReference type="NCBI Taxonomy" id="55169"/>
    <lineage>
        <taxon>Eukaryota</taxon>
        <taxon>Fungi</taxon>
        <taxon>Dikarya</taxon>
        <taxon>Ascomycota</taxon>
        <taxon>Pezizomycotina</taxon>
        <taxon>Dothideomycetes</taxon>
        <taxon>Dothideomycetes incertae sedis</taxon>
        <taxon>Botryosphaeriales</taxon>
        <taxon>Botryosphaeriaceae</taxon>
        <taxon>Botryosphaeria</taxon>
    </lineage>
</organism>
<comment type="subcellular location">
    <subcellularLocation>
        <location evidence="1">Membrane</location>
        <topology evidence="1">Multi-pass membrane protein</topology>
    </subcellularLocation>
</comment>
<feature type="compositionally biased region" description="Low complexity" evidence="8">
    <location>
        <begin position="88"/>
        <end position="105"/>
    </location>
</feature>
<comment type="caution">
    <text evidence="11">The sequence shown here is derived from an EMBL/GenBank/DDBJ whole genome shotgun (WGS) entry which is preliminary data.</text>
</comment>
<feature type="compositionally biased region" description="Low complexity" evidence="8">
    <location>
        <begin position="64"/>
        <end position="79"/>
    </location>
</feature>
<feature type="transmembrane region" description="Helical" evidence="9">
    <location>
        <begin position="416"/>
        <end position="435"/>
    </location>
</feature>
<evidence type="ECO:0000256" key="9">
    <source>
        <dbReference type="SAM" id="Phobius"/>
    </source>
</evidence>
<name>A0A8H4NBL2_9PEZI</name>
<evidence type="ECO:0000256" key="7">
    <source>
        <dbReference type="ARBA" id="ARBA00023136"/>
    </source>
</evidence>
<feature type="compositionally biased region" description="Polar residues" evidence="8">
    <location>
        <begin position="53"/>
        <end position="63"/>
    </location>
</feature>
<keyword evidence="5" id="KW-0029">Amino-acid transport</keyword>
<feature type="transmembrane region" description="Helical" evidence="9">
    <location>
        <begin position="632"/>
        <end position="654"/>
    </location>
</feature>
<keyword evidence="7 9" id="KW-0472">Membrane</keyword>
<feature type="transmembrane region" description="Helical" evidence="9">
    <location>
        <begin position="598"/>
        <end position="620"/>
    </location>
</feature>
<feature type="domain" description="Amino acid transporter transmembrane" evidence="10">
    <location>
        <begin position="263"/>
        <end position="652"/>
    </location>
</feature>
<evidence type="ECO:0000256" key="6">
    <source>
        <dbReference type="ARBA" id="ARBA00022989"/>
    </source>
</evidence>